<evidence type="ECO:0000256" key="10">
    <source>
        <dbReference type="ARBA" id="ARBA00022679"/>
    </source>
</evidence>
<feature type="transmembrane region" description="Helical" evidence="19">
    <location>
        <begin position="152"/>
        <end position="172"/>
    </location>
</feature>
<comment type="catalytic activity">
    <reaction evidence="1 18">
        <text>a 1,2-diacyl-sn-glycero-3-phosphate + CTP + H(+) = a CDP-1,2-diacyl-sn-glycerol + diphosphate</text>
        <dbReference type="Rhea" id="RHEA:16229"/>
        <dbReference type="ChEBI" id="CHEBI:15378"/>
        <dbReference type="ChEBI" id="CHEBI:33019"/>
        <dbReference type="ChEBI" id="CHEBI:37563"/>
        <dbReference type="ChEBI" id="CHEBI:58332"/>
        <dbReference type="ChEBI" id="CHEBI:58608"/>
        <dbReference type="EC" id="2.7.7.41"/>
    </reaction>
</comment>
<organism evidence="20 21">
    <name type="scientific">Pasteurella testudinis DSM 23072</name>
    <dbReference type="NCBI Taxonomy" id="1122938"/>
    <lineage>
        <taxon>Bacteria</taxon>
        <taxon>Pseudomonadati</taxon>
        <taxon>Pseudomonadota</taxon>
        <taxon>Gammaproteobacteria</taxon>
        <taxon>Pasteurellales</taxon>
        <taxon>Pasteurellaceae</taxon>
        <taxon>Pasteurella</taxon>
    </lineage>
</organism>
<comment type="pathway">
    <text evidence="3 18">Phospholipid metabolism; CDP-diacylglycerol biosynthesis; CDP-diacylglycerol from sn-glycerol 3-phosphate: step 3/3.</text>
</comment>
<dbReference type="GO" id="GO:0004605">
    <property type="term" value="F:phosphatidate cytidylyltransferase activity"/>
    <property type="evidence" value="ECO:0007669"/>
    <property type="project" value="UniProtKB-EC"/>
</dbReference>
<dbReference type="Proteomes" id="UP000192408">
    <property type="component" value="Unassembled WGS sequence"/>
</dbReference>
<evidence type="ECO:0000256" key="8">
    <source>
        <dbReference type="ARBA" id="ARBA00022475"/>
    </source>
</evidence>
<feature type="transmembrane region" description="Helical" evidence="19">
    <location>
        <begin position="53"/>
        <end position="76"/>
    </location>
</feature>
<evidence type="ECO:0000256" key="16">
    <source>
        <dbReference type="ARBA" id="ARBA00023209"/>
    </source>
</evidence>
<evidence type="ECO:0000256" key="2">
    <source>
        <dbReference type="ARBA" id="ARBA00004651"/>
    </source>
</evidence>
<dbReference type="EC" id="2.7.7.41" evidence="6 18"/>
<keyword evidence="12 18" id="KW-0548">Nucleotidyltransferase</keyword>
<evidence type="ECO:0000256" key="7">
    <source>
        <dbReference type="ARBA" id="ARBA00019373"/>
    </source>
</evidence>
<dbReference type="PANTHER" id="PTHR46382">
    <property type="entry name" value="PHOSPHATIDATE CYTIDYLYLTRANSFERASE"/>
    <property type="match status" value="1"/>
</dbReference>
<gene>
    <name evidence="20" type="ORF">SAMN05660772_00008</name>
</gene>
<evidence type="ECO:0000256" key="5">
    <source>
        <dbReference type="ARBA" id="ARBA00010185"/>
    </source>
</evidence>
<keyword evidence="16" id="KW-0594">Phospholipid biosynthesis</keyword>
<keyword evidence="10 18" id="KW-0808">Transferase</keyword>
<keyword evidence="8" id="KW-1003">Cell membrane</keyword>
<evidence type="ECO:0000256" key="14">
    <source>
        <dbReference type="ARBA" id="ARBA00023098"/>
    </source>
</evidence>
<evidence type="ECO:0000256" key="13">
    <source>
        <dbReference type="ARBA" id="ARBA00022989"/>
    </source>
</evidence>
<keyword evidence="11 18" id="KW-0812">Transmembrane</keyword>
<feature type="transmembrane region" description="Helical" evidence="19">
    <location>
        <begin position="271"/>
        <end position="288"/>
    </location>
</feature>
<dbReference type="EMBL" id="FWWV01000001">
    <property type="protein sequence ID" value="SMB78021.1"/>
    <property type="molecule type" value="Genomic_DNA"/>
</dbReference>
<evidence type="ECO:0000256" key="12">
    <source>
        <dbReference type="ARBA" id="ARBA00022695"/>
    </source>
</evidence>
<evidence type="ECO:0000256" key="11">
    <source>
        <dbReference type="ARBA" id="ARBA00022692"/>
    </source>
</evidence>
<feature type="transmembrane region" description="Helical" evidence="19">
    <location>
        <begin position="222"/>
        <end position="241"/>
    </location>
</feature>
<dbReference type="GO" id="GO:0005886">
    <property type="term" value="C:plasma membrane"/>
    <property type="evidence" value="ECO:0007669"/>
    <property type="project" value="UniProtKB-SubCell"/>
</dbReference>
<dbReference type="GO" id="GO:0016024">
    <property type="term" value="P:CDP-diacylglycerol biosynthetic process"/>
    <property type="evidence" value="ECO:0007669"/>
    <property type="project" value="UniProtKB-UniPathway"/>
</dbReference>
<feature type="transmembrane region" description="Helical" evidence="19">
    <location>
        <begin position="192"/>
        <end position="210"/>
    </location>
</feature>
<dbReference type="Pfam" id="PF01148">
    <property type="entry name" value="CTP_transf_1"/>
    <property type="match status" value="1"/>
</dbReference>
<evidence type="ECO:0000313" key="21">
    <source>
        <dbReference type="Proteomes" id="UP000192408"/>
    </source>
</evidence>
<comment type="similarity">
    <text evidence="5 18">Belongs to the CDS family.</text>
</comment>
<feature type="transmembrane region" description="Helical" evidence="19">
    <location>
        <begin position="88"/>
        <end position="108"/>
    </location>
</feature>
<dbReference type="UniPathway" id="UPA00557">
    <property type="reaction ID" value="UER00614"/>
</dbReference>
<keyword evidence="14" id="KW-0443">Lipid metabolism</keyword>
<proteinExistence type="inferred from homology"/>
<dbReference type="RefSeq" id="WP_084255094.1">
    <property type="nucleotide sequence ID" value="NZ_FWWV01000001.1"/>
</dbReference>
<reference evidence="21" key="1">
    <citation type="submission" date="2017-04" db="EMBL/GenBank/DDBJ databases">
        <authorList>
            <person name="Varghese N."/>
            <person name="Submissions S."/>
        </authorList>
    </citation>
    <scope>NUCLEOTIDE SEQUENCE [LARGE SCALE GENOMIC DNA]</scope>
    <source>
        <strain evidence="21">DSM 23072</strain>
    </source>
</reference>
<evidence type="ECO:0000256" key="1">
    <source>
        <dbReference type="ARBA" id="ARBA00001698"/>
    </source>
</evidence>
<evidence type="ECO:0000256" key="15">
    <source>
        <dbReference type="ARBA" id="ARBA00023136"/>
    </source>
</evidence>
<dbReference type="AlphaFoldDB" id="A0A1W1UB46"/>
<feature type="transmembrane region" description="Helical" evidence="19">
    <location>
        <begin position="120"/>
        <end position="140"/>
    </location>
</feature>
<keyword evidence="13 19" id="KW-1133">Transmembrane helix</keyword>
<evidence type="ECO:0000256" key="18">
    <source>
        <dbReference type="RuleBase" id="RU003938"/>
    </source>
</evidence>
<evidence type="ECO:0000256" key="3">
    <source>
        <dbReference type="ARBA" id="ARBA00005119"/>
    </source>
</evidence>
<comment type="subcellular location">
    <subcellularLocation>
        <location evidence="2">Cell membrane</location>
        <topology evidence="2">Multi-pass membrane protein</topology>
    </subcellularLocation>
</comment>
<evidence type="ECO:0000256" key="17">
    <source>
        <dbReference type="ARBA" id="ARBA00023264"/>
    </source>
</evidence>
<dbReference type="STRING" id="1122938.SAMN05660772_00008"/>
<evidence type="ECO:0000256" key="9">
    <source>
        <dbReference type="ARBA" id="ARBA00022516"/>
    </source>
</evidence>
<protein>
    <recommendedName>
        <fullName evidence="7 18">Phosphatidate cytidylyltransferase</fullName>
        <ecNumber evidence="6 18">2.7.7.41</ecNumber>
    </recommendedName>
</protein>
<name>A0A1W1UB46_9PAST</name>
<sequence length="289" mass="32384">MLKQRIISAIALLIFVIAALLLFSPYAFALTVAAIVVLGVWEWCQFAKHKNDIWRWLITGLSACALFMIIFSYRDYINAGIVLNSDTVWLLVAALLWWLLALLLVVSYPNSSKYWQKPALLQLFFGFFTLMPFLFALLALRLYNYNQNSYEGLLLLLYVLILIWSTDTGAYFCGKAFGKHKLAPHVSPGKTWQGAIGGVVVALIIGIVFVQFTPSNFVLRHFSQPTLSAISFGTVAISILGDLTESMFKRHAGIKDSSQLIPGHGGVLDRIDSLTAALPFFCAMFYFYR</sequence>
<accession>A0A1W1UB46</accession>
<dbReference type="PANTHER" id="PTHR46382:SF1">
    <property type="entry name" value="PHOSPHATIDATE CYTIDYLYLTRANSFERASE"/>
    <property type="match status" value="1"/>
</dbReference>
<evidence type="ECO:0000256" key="6">
    <source>
        <dbReference type="ARBA" id="ARBA00012487"/>
    </source>
</evidence>
<evidence type="ECO:0000256" key="4">
    <source>
        <dbReference type="ARBA" id="ARBA00005189"/>
    </source>
</evidence>
<comment type="pathway">
    <text evidence="4">Lipid metabolism.</text>
</comment>
<keyword evidence="9" id="KW-0444">Lipid biosynthesis</keyword>
<keyword evidence="15 19" id="KW-0472">Membrane</keyword>
<evidence type="ECO:0000256" key="19">
    <source>
        <dbReference type="SAM" id="Phobius"/>
    </source>
</evidence>
<evidence type="ECO:0000313" key="20">
    <source>
        <dbReference type="EMBL" id="SMB78021.1"/>
    </source>
</evidence>
<keyword evidence="17" id="KW-1208">Phospholipid metabolism</keyword>
<keyword evidence="21" id="KW-1185">Reference proteome</keyword>
<dbReference type="PROSITE" id="PS01315">
    <property type="entry name" value="CDS"/>
    <property type="match status" value="1"/>
</dbReference>
<dbReference type="InterPro" id="IPR000374">
    <property type="entry name" value="PC_trans"/>
</dbReference>